<dbReference type="RefSeq" id="WP_119108835.1">
    <property type="nucleotide sequence ID" value="NZ_QXJC01000003.1"/>
</dbReference>
<evidence type="ECO:0000259" key="5">
    <source>
        <dbReference type="PROSITE" id="PS50109"/>
    </source>
</evidence>
<dbReference type="InterPro" id="IPR036890">
    <property type="entry name" value="HATPase_C_sf"/>
</dbReference>
<dbReference type="InterPro" id="IPR003594">
    <property type="entry name" value="HATPase_dom"/>
</dbReference>
<dbReference type="InterPro" id="IPR005467">
    <property type="entry name" value="His_kinase_dom"/>
</dbReference>
<comment type="caution">
    <text evidence="6">The sequence shown here is derived from an EMBL/GenBank/DDBJ whole genome shotgun (WGS) entry which is preliminary data.</text>
</comment>
<feature type="domain" description="Histidine kinase" evidence="5">
    <location>
        <begin position="253"/>
        <end position="446"/>
    </location>
</feature>
<dbReference type="PANTHER" id="PTHR24421:SF58">
    <property type="entry name" value="SIGNAL TRANSDUCTION HISTIDINE-PROTEIN KINASE_PHOSPHATASE UHPB"/>
    <property type="match status" value="1"/>
</dbReference>
<evidence type="ECO:0000313" key="6">
    <source>
        <dbReference type="EMBL" id="RID98170.1"/>
    </source>
</evidence>
<evidence type="ECO:0000256" key="2">
    <source>
        <dbReference type="ARBA" id="ARBA00022777"/>
    </source>
</evidence>
<evidence type="ECO:0000256" key="3">
    <source>
        <dbReference type="ARBA" id="ARBA00023012"/>
    </source>
</evidence>
<dbReference type="CDD" id="cd16917">
    <property type="entry name" value="HATPase_UhpB-NarQ-NarX-like"/>
    <property type="match status" value="1"/>
</dbReference>
<dbReference type="Proteomes" id="UP000266302">
    <property type="component" value="Unassembled WGS sequence"/>
</dbReference>
<dbReference type="Pfam" id="PF07730">
    <property type="entry name" value="HisKA_3"/>
    <property type="match status" value="1"/>
</dbReference>
<feature type="transmembrane region" description="Helical" evidence="4">
    <location>
        <begin position="180"/>
        <end position="201"/>
    </location>
</feature>
<keyword evidence="2 6" id="KW-0418">Kinase</keyword>
<dbReference type="Pfam" id="PF02518">
    <property type="entry name" value="HATPase_c"/>
    <property type="match status" value="1"/>
</dbReference>
<proteinExistence type="predicted"/>
<keyword evidence="4" id="KW-0472">Membrane</keyword>
<dbReference type="GO" id="GO:0016020">
    <property type="term" value="C:membrane"/>
    <property type="evidence" value="ECO:0007669"/>
    <property type="project" value="InterPro"/>
</dbReference>
<dbReference type="InterPro" id="IPR050482">
    <property type="entry name" value="Sensor_HK_TwoCompSys"/>
</dbReference>
<dbReference type="InterPro" id="IPR011712">
    <property type="entry name" value="Sig_transdc_His_kin_sub3_dim/P"/>
</dbReference>
<keyword evidence="4" id="KW-0812">Transmembrane</keyword>
<dbReference type="PANTHER" id="PTHR24421">
    <property type="entry name" value="NITRATE/NITRITE SENSOR PROTEIN NARX-RELATED"/>
    <property type="match status" value="1"/>
</dbReference>
<dbReference type="Gene3D" id="1.20.5.1930">
    <property type="match status" value="1"/>
</dbReference>
<dbReference type="AlphaFoldDB" id="A0A398CD64"/>
<keyword evidence="1" id="KW-0808">Transferase</keyword>
<organism evidence="6 7">
    <name type="scientific">Simplicispira hankyongi</name>
    <dbReference type="NCBI Taxonomy" id="2315688"/>
    <lineage>
        <taxon>Bacteria</taxon>
        <taxon>Pseudomonadati</taxon>
        <taxon>Pseudomonadota</taxon>
        <taxon>Betaproteobacteria</taxon>
        <taxon>Burkholderiales</taxon>
        <taxon>Comamonadaceae</taxon>
        <taxon>Simplicispira</taxon>
    </lineage>
</organism>
<keyword evidence="3" id="KW-0902">Two-component regulatory system</keyword>
<dbReference type="SMART" id="SM00387">
    <property type="entry name" value="HATPase_c"/>
    <property type="match status" value="1"/>
</dbReference>
<dbReference type="OrthoDB" id="9782588at2"/>
<keyword evidence="7" id="KW-1185">Reference proteome</keyword>
<dbReference type="Gene3D" id="3.30.565.10">
    <property type="entry name" value="Histidine kinase-like ATPase, C-terminal domain"/>
    <property type="match status" value="1"/>
</dbReference>
<dbReference type="GO" id="GO:0000155">
    <property type="term" value="F:phosphorelay sensor kinase activity"/>
    <property type="evidence" value="ECO:0007669"/>
    <property type="project" value="InterPro"/>
</dbReference>
<dbReference type="EMBL" id="QXJC01000003">
    <property type="protein sequence ID" value="RID98170.1"/>
    <property type="molecule type" value="Genomic_DNA"/>
</dbReference>
<sequence>MQWSQLKKFAFSLPIAIAATLALLAINEIGFRSSVAALEQVERTQALRDSVMQLLQSMLDAETGHRGYLLTGDERYLAPYDQAISTVNTNLDQLRIMVIGSQADLAEFAQLSRQVSRKLSEMNLSLRLRREGNEDAWKFVLSTDVGLENMEAIRQHAKALIDFTTLATLQDRGKIRQSLLLSRLGISAVSAIGLLAFAMYLRQTTALQKATEREQVLLEAERARLEGLVRARTETLSELARHLQVVREEERGHLARELHDELGALLTAAKLDVARLKSRTATAGPEVAERLQHLTDTLNGVIALKRRIIEDLRPSSLSNLGLTAALEILTREFAERANLDVQINVEPVTLPDATNLTIYRMVQESLNNIAKYARAQHVLVTVHNHPAHIAVQIRDDGIGFAEENVRRNAHGLLGMRHRVEAAGGRLTITSSPDTGTLVSAVIPIVPTAPAAPALATAI</sequence>
<gene>
    <name evidence="6" type="ORF">D3F03_07835</name>
</gene>
<evidence type="ECO:0000256" key="1">
    <source>
        <dbReference type="ARBA" id="ARBA00022679"/>
    </source>
</evidence>
<keyword evidence="4" id="KW-1133">Transmembrane helix</keyword>
<dbReference type="PROSITE" id="PS50109">
    <property type="entry name" value="HIS_KIN"/>
    <property type="match status" value="1"/>
</dbReference>
<protein>
    <submittedName>
        <fullName evidence="6">Histidine kinase</fullName>
    </submittedName>
</protein>
<dbReference type="SUPFAM" id="SSF55874">
    <property type="entry name" value="ATPase domain of HSP90 chaperone/DNA topoisomerase II/histidine kinase"/>
    <property type="match status" value="1"/>
</dbReference>
<dbReference type="Pfam" id="PF05227">
    <property type="entry name" value="CHASE3"/>
    <property type="match status" value="1"/>
</dbReference>
<dbReference type="GO" id="GO:0046983">
    <property type="term" value="F:protein dimerization activity"/>
    <property type="evidence" value="ECO:0007669"/>
    <property type="project" value="InterPro"/>
</dbReference>
<reference evidence="6 7" key="1">
    <citation type="submission" date="2018-09" db="EMBL/GenBank/DDBJ databases">
        <title>Draft genome of Simplicispira sp. NY-02.</title>
        <authorList>
            <person name="Im W.T."/>
        </authorList>
    </citation>
    <scope>NUCLEOTIDE SEQUENCE [LARGE SCALE GENOMIC DNA]</scope>
    <source>
        <strain evidence="6 7">NY-02</strain>
    </source>
</reference>
<dbReference type="CDD" id="cd19410">
    <property type="entry name" value="HK9-like_sensor"/>
    <property type="match status" value="1"/>
</dbReference>
<evidence type="ECO:0000313" key="7">
    <source>
        <dbReference type="Proteomes" id="UP000266302"/>
    </source>
</evidence>
<evidence type="ECO:0000256" key="4">
    <source>
        <dbReference type="SAM" id="Phobius"/>
    </source>
</evidence>
<dbReference type="InterPro" id="IPR007891">
    <property type="entry name" value="CHASE3"/>
</dbReference>
<accession>A0A398CD64</accession>
<name>A0A398CD64_9BURK</name>